<keyword evidence="2" id="KW-1185">Reference proteome</keyword>
<dbReference type="EMBL" id="CP019288">
    <property type="protein sequence ID" value="QHI34728.1"/>
    <property type="molecule type" value="Genomic_DNA"/>
</dbReference>
<protein>
    <recommendedName>
        <fullName evidence="3">DUF4252 domain-containing protein</fullName>
    </recommendedName>
</protein>
<dbReference type="PROSITE" id="PS51257">
    <property type="entry name" value="PROKAR_LIPOPROTEIN"/>
    <property type="match status" value="1"/>
</dbReference>
<gene>
    <name evidence="1" type="ORF">IMCC3317_00720</name>
</gene>
<dbReference type="OrthoDB" id="1143555at2"/>
<proteinExistence type="predicted"/>
<organism evidence="1 2">
    <name type="scientific">Kordia antarctica</name>
    <dbReference type="NCBI Taxonomy" id="1218801"/>
    <lineage>
        <taxon>Bacteria</taxon>
        <taxon>Pseudomonadati</taxon>
        <taxon>Bacteroidota</taxon>
        <taxon>Flavobacteriia</taxon>
        <taxon>Flavobacteriales</taxon>
        <taxon>Flavobacteriaceae</taxon>
        <taxon>Kordia</taxon>
    </lineage>
</organism>
<evidence type="ECO:0008006" key="3">
    <source>
        <dbReference type="Google" id="ProtNLM"/>
    </source>
</evidence>
<evidence type="ECO:0000313" key="1">
    <source>
        <dbReference type="EMBL" id="QHI34728.1"/>
    </source>
</evidence>
<name>A0A7L4ZCW0_9FLAO</name>
<dbReference type="InterPro" id="IPR025348">
    <property type="entry name" value="DUF4252"/>
</dbReference>
<reference evidence="1 2" key="1">
    <citation type="journal article" date="2013" name="Int. J. Syst. Evol. Microbiol.">
        <title>Kordia antarctica sp. nov., isolated from Antarctic seawater.</title>
        <authorList>
            <person name="Baek K."/>
            <person name="Choi A."/>
            <person name="Kang I."/>
            <person name="Lee K."/>
            <person name="Cho J.C."/>
        </authorList>
    </citation>
    <scope>NUCLEOTIDE SEQUENCE [LARGE SCALE GENOMIC DNA]</scope>
    <source>
        <strain evidence="1 2">IMCC3317</strain>
    </source>
</reference>
<dbReference type="KEGG" id="kan:IMCC3317_00720"/>
<dbReference type="AlphaFoldDB" id="A0A7L4ZCW0"/>
<sequence>MKTIQSILVLVLISIGMSSCSDKNSLQNYILNSAEKVGFSSSSIPKSIIKPAELNLTAEQQVAFEAVDRINVLIYKYDPTKKEEFIAENKKVKTILQQKKYEELINLGNKGIIKFSGEEDSIDEIIIFLSNKETGFAVARIIGNDMTMNKFMELYKIAGQRDLSEGDMNLGDLSKFLMPTN</sequence>
<dbReference type="RefSeq" id="WP_160127521.1">
    <property type="nucleotide sequence ID" value="NZ_CP019288.1"/>
</dbReference>
<accession>A0A7L4ZCW0</accession>
<evidence type="ECO:0000313" key="2">
    <source>
        <dbReference type="Proteomes" id="UP000464657"/>
    </source>
</evidence>
<dbReference type="Pfam" id="PF14060">
    <property type="entry name" value="DUF4252"/>
    <property type="match status" value="1"/>
</dbReference>
<dbReference type="Proteomes" id="UP000464657">
    <property type="component" value="Chromosome"/>
</dbReference>